<keyword evidence="1" id="KW-0732">Signal</keyword>
<reference evidence="3 4" key="1">
    <citation type="submission" date="2020-04" db="EMBL/GenBank/DDBJ databases">
        <title>Ramlibacter sp. G-1-2-2 isolated from soil.</title>
        <authorList>
            <person name="Dahal R.H."/>
        </authorList>
    </citation>
    <scope>NUCLEOTIDE SEQUENCE [LARGE SCALE GENOMIC DNA]</scope>
    <source>
        <strain evidence="3 4">G-1-2-2</strain>
    </source>
</reference>
<sequence>MRHHLLAACAASLLAAAALPALADGYGQGVPMDRNASAMGANGTKMVGGAPMYPSKDIIDNAVNSRDHTTLVAAVKAAGLVDTLKTPGPFTVFAPTNAAFGMLPAGTVDTLLQPQNKAKLTQVLTYHVVAGRLDAMALAERIRAGGGKATLVTVEGEPLTVMMRGKDIVVSDAKGGMATVTTSDVYQSNGVIHVVDHVLLPG</sequence>
<feature type="signal peptide" evidence="1">
    <location>
        <begin position="1"/>
        <end position="23"/>
    </location>
</feature>
<dbReference type="Proteomes" id="UP000541185">
    <property type="component" value="Unassembled WGS sequence"/>
</dbReference>
<evidence type="ECO:0000259" key="2">
    <source>
        <dbReference type="PROSITE" id="PS50213"/>
    </source>
</evidence>
<proteinExistence type="predicted"/>
<name>A0A848H575_9BURK</name>
<dbReference type="PANTHER" id="PTHR10900">
    <property type="entry name" value="PERIOSTIN-RELATED"/>
    <property type="match status" value="1"/>
</dbReference>
<dbReference type="RefSeq" id="WP_169419725.1">
    <property type="nucleotide sequence ID" value="NZ_JABBFX010000001.1"/>
</dbReference>
<dbReference type="SUPFAM" id="SSF82153">
    <property type="entry name" value="FAS1 domain"/>
    <property type="match status" value="1"/>
</dbReference>
<dbReference type="Gene3D" id="2.30.180.10">
    <property type="entry name" value="FAS1 domain"/>
    <property type="match status" value="1"/>
</dbReference>
<dbReference type="InterPro" id="IPR000782">
    <property type="entry name" value="FAS1_domain"/>
</dbReference>
<dbReference type="EMBL" id="JABBFX010000001">
    <property type="protein sequence ID" value="NML45647.1"/>
    <property type="molecule type" value="Genomic_DNA"/>
</dbReference>
<accession>A0A848H575</accession>
<gene>
    <name evidence="3" type="ORF">HHL11_18000</name>
</gene>
<dbReference type="AlphaFoldDB" id="A0A848H575"/>
<dbReference type="Pfam" id="PF02469">
    <property type="entry name" value="Fasciclin"/>
    <property type="match status" value="1"/>
</dbReference>
<feature type="domain" description="FAS1" evidence="2">
    <location>
        <begin position="55"/>
        <end position="199"/>
    </location>
</feature>
<comment type="caution">
    <text evidence="3">The sequence shown here is derived from an EMBL/GenBank/DDBJ whole genome shotgun (WGS) entry which is preliminary data.</text>
</comment>
<evidence type="ECO:0000256" key="1">
    <source>
        <dbReference type="SAM" id="SignalP"/>
    </source>
</evidence>
<evidence type="ECO:0000313" key="4">
    <source>
        <dbReference type="Proteomes" id="UP000541185"/>
    </source>
</evidence>
<protein>
    <submittedName>
        <fullName evidence="3">Fasciclin domain-containing protein</fullName>
    </submittedName>
</protein>
<organism evidence="3 4">
    <name type="scientific">Ramlibacter agri</name>
    <dbReference type="NCBI Taxonomy" id="2728837"/>
    <lineage>
        <taxon>Bacteria</taxon>
        <taxon>Pseudomonadati</taxon>
        <taxon>Pseudomonadota</taxon>
        <taxon>Betaproteobacteria</taxon>
        <taxon>Burkholderiales</taxon>
        <taxon>Comamonadaceae</taxon>
        <taxon>Ramlibacter</taxon>
    </lineage>
</organism>
<dbReference type="InterPro" id="IPR036378">
    <property type="entry name" value="FAS1_dom_sf"/>
</dbReference>
<dbReference type="GO" id="GO:0005615">
    <property type="term" value="C:extracellular space"/>
    <property type="evidence" value="ECO:0007669"/>
    <property type="project" value="TreeGrafter"/>
</dbReference>
<evidence type="ECO:0000313" key="3">
    <source>
        <dbReference type="EMBL" id="NML45647.1"/>
    </source>
</evidence>
<dbReference type="InterPro" id="IPR050904">
    <property type="entry name" value="Adhesion/Biosynth-related"/>
</dbReference>
<dbReference type="SMART" id="SM00554">
    <property type="entry name" value="FAS1"/>
    <property type="match status" value="1"/>
</dbReference>
<dbReference type="PANTHER" id="PTHR10900:SF77">
    <property type="entry name" value="FI19380P1"/>
    <property type="match status" value="1"/>
</dbReference>
<keyword evidence="4" id="KW-1185">Reference proteome</keyword>
<dbReference type="FunFam" id="2.30.180.10:FF:000019">
    <property type="entry name" value="Cell surface lipoprotein"/>
    <property type="match status" value="1"/>
</dbReference>
<dbReference type="PROSITE" id="PS50213">
    <property type="entry name" value="FAS1"/>
    <property type="match status" value="1"/>
</dbReference>
<feature type="chain" id="PRO_5032286941" evidence="1">
    <location>
        <begin position="24"/>
        <end position="202"/>
    </location>
</feature>